<name>A0ACC2RNR7_9FUNG</name>
<comment type="caution">
    <text evidence="1">The sequence shown here is derived from an EMBL/GenBank/DDBJ whole genome shotgun (WGS) entry which is preliminary data.</text>
</comment>
<proteinExistence type="predicted"/>
<dbReference type="Proteomes" id="UP001165960">
    <property type="component" value="Unassembled WGS sequence"/>
</dbReference>
<protein>
    <submittedName>
        <fullName evidence="1">Uncharacterized protein</fullName>
    </submittedName>
</protein>
<gene>
    <name evidence="1" type="ORF">DSO57_1002382</name>
</gene>
<accession>A0ACC2RNR7</accession>
<evidence type="ECO:0000313" key="2">
    <source>
        <dbReference type="Proteomes" id="UP001165960"/>
    </source>
</evidence>
<sequence>MQAKYKLLTNHSPLLENDDSSKPVPGYDPGHTLGPGGQEPHTVVFPNFNARTAETLTTLEESVCQLWAREPPSESKAGFSPCINVLDSNNGDPTPEAHFKPNFKQFFDHKTLTIPAFLTIYKTAMRRASYKINKKHILTCLHPTCQEVVVPELHTFETWEDMKQLLIDKFGGDLSLEVKKDALIHIAFKPKETLAEVADRFYMEGQQLITSRQLTAHEAYMA</sequence>
<evidence type="ECO:0000313" key="1">
    <source>
        <dbReference type="EMBL" id="KAJ9051683.1"/>
    </source>
</evidence>
<organism evidence="1 2">
    <name type="scientific">Entomophthora muscae</name>
    <dbReference type="NCBI Taxonomy" id="34485"/>
    <lineage>
        <taxon>Eukaryota</taxon>
        <taxon>Fungi</taxon>
        <taxon>Fungi incertae sedis</taxon>
        <taxon>Zoopagomycota</taxon>
        <taxon>Entomophthoromycotina</taxon>
        <taxon>Entomophthoromycetes</taxon>
        <taxon>Entomophthorales</taxon>
        <taxon>Entomophthoraceae</taxon>
        <taxon>Entomophthora</taxon>
    </lineage>
</organism>
<keyword evidence="2" id="KW-1185">Reference proteome</keyword>
<dbReference type="EMBL" id="QTSX02007105">
    <property type="protein sequence ID" value="KAJ9051683.1"/>
    <property type="molecule type" value="Genomic_DNA"/>
</dbReference>
<reference evidence="1" key="1">
    <citation type="submission" date="2022-04" db="EMBL/GenBank/DDBJ databases">
        <title>Genome of the entomopathogenic fungus Entomophthora muscae.</title>
        <authorList>
            <person name="Elya C."/>
            <person name="Lovett B.R."/>
            <person name="Lee E."/>
            <person name="Macias A.M."/>
            <person name="Hajek A.E."/>
            <person name="De Bivort B.L."/>
            <person name="Kasson M.T."/>
            <person name="De Fine Licht H.H."/>
            <person name="Stajich J.E."/>
        </authorList>
    </citation>
    <scope>NUCLEOTIDE SEQUENCE</scope>
    <source>
        <strain evidence="1">Berkeley</strain>
    </source>
</reference>